<evidence type="ECO:0000313" key="2">
    <source>
        <dbReference type="Proteomes" id="UP000292919"/>
    </source>
</evidence>
<reference evidence="1 2" key="1">
    <citation type="submission" date="2018-12" db="EMBL/GenBank/DDBJ databases">
        <title>First genome draft of Desulfovibrio legallis sp. nov.</title>
        <authorList>
            <person name="Ben Dhia O."/>
            <person name="Najjari A."/>
            <person name="Ferjani R."/>
            <person name="Fhoula I."/>
            <person name="Fardeau M.-L."/>
            <person name="Boudabbous A."/>
            <person name="Ouzari H.I."/>
        </authorList>
    </citation>
    <scope>NUCLEOTIDE SEQUENCE [LARGE SCALE GENOMIC DNA]</scope>
    <source>
        <strain evidence="1 2">H1T</strain>
    </source>
</reference>
<comment type="caution">
    <text evidence="1">The sequence shown here is derived from an EMBL/GenBank/DDBJ whole genome shotgun (WGS) entry which is preliminary data.</text>
</comment>
<keyword evidence="2" id="KW-1185">Reference proteome</keyword>
<proteinExistence type="predicted"/>
<accession>A0A6H3FD39</accession>
<dbReference type="Pfam" id="PF01663">
    <property type="entry name" value="Phosphodiest"/>
    <property type="match status" value="1"/>
</dbReference>
<name>A0A6H3FD39_9BACT</name>
<organism evidence="1 2">
    <name type="scientific">Desulfovibrio legallii</name>
    <dbReference type="NCBI Taxonomy" id="571438"/>
    <lineage>
        <taxon>Bacteria</taxon>
        <taxon>Pseudomonadati</taxon>
        <taxon>Thermodesulfobacteriota</taxon>
        <taxon>Desulfovibrionia</taxon>
        <taxon>Desulfovibrionales</taxon>
        <taxon>Desulfovibrionaceae</taxon>
        <taxon>Desulfovibrio</taxon>
    </lineage>
</organism>
<dbReference type="SUPFAM" id="SSF53649">
    <property type="entry name" value="Alkaline phosphatase-like"/>
    <property type="match status" value="1"/>
</dbReference>
<dbReference type="Proteomes" id="UP000292919">
    <property type="component" value="Unassembled WGS sequence"/>
</dbReference>
<protein>
    <submittedName>
        <fullName evidence="1">Alkaline phosphatase family protein</fullName>
    </submittedName>
</protein>
<evidence type="ECO:0000313" key="1">
    <source>
        <dbReference type="EMBL" id="TBH80610.1"/>
    </source>
</evidence>
<dbReference type="RefSeq" id="WP_130957914.1">
    <property type="nucleotide sequence ID" value="NZ_DBFBQU010000024.1"/>
</dbReference>
<dbReference type="EMBL" id="SIXC01000005">
    <property type="protein sequence ID" value="TBH80610.1"/>
    <property type="molecule type" value="Genomic_DNA"/>
</dbReference>
<dbReference type="InterPro" id="IPR002591">
    <property type="entry name" value="Phosphodiest/P_Trfase"/>
</dbReference>
<dbReference type="Gene3D" id="3.40.720.10">
    <property type="entry name" value="Alkaline Phosphatase, subunit A"/>
    <property type="match status" value="1"/>
</dbReference>
<dbReference type="AlphaFoldDB" id="A0A6H3FD39"/>
<sequence length="262" mass="28330">MARVCLVLLDGLNAATARRCLTVLRALEEADKARYTELDCALPPLSRPLYVTLFSGLTPVQSGILRNDDPSPCPAPTIFSLARDAGLVTAAAAYHWVHELCNGTPYDPALHRLTDDPALPIGHGLFYDQDAYPDQALFADAACLCRRHAPDLLLAHSMGVDYAGHCRGADSRAYRQAARLVDSLLARWLPQWLDAGYAVLVTSDHGMTADGAHNDVTEEARRVPLWLVGPAWQTLPLPQAQTGVAGVILQALGLRPQSPVRA</sequence>
<dbReference type="InterPro" id="IPR017850">
    <property type="entry name" value="Alkaline_phosphatase_core_sf"/>
</dbReference>
<gene>
    <name evidence="1" type="ORF">EB812_05630</name>
</gene>